<dbReference type="RefSeq" id="WP_263997672.1">
    <property type="nucleotide sequence ID" value="NZ_JACKVK010000011.1"/>
</dbReference>
<dbReference type="EMBL" id="JACKVK010000011">
    <property type="protein sequence ID" value="MCV7422778.1"/>
    <property type="molecule type" value="Genomic_DNA"/>
</dbReference>
<reference evidence="3" key="2">
    <citation type="journal article" date="2022" name="BMC Genomics">
        <title>Comparative genome analysis of mycobacteria focusing on tRNA and non-coding RNA.</title>
        <authorList>
            <person name="Behra P.R.K."/>
            <person name="Pettersson B.M.F."/>
            <person name="Ramesh M."/>
            <person name="Das S."/>
            <person name="Dasgupta S."/>
            <person name="Kirsebom L.A."/>
        </authorList>
    </citation>
    <scope>NUCLEOTIDE SEQUENCE</scope>
    <source>
        <strain evidence="3">DSM 44838</strain>
    </source>
</reference>
<dbReference type="CDD" id="cd00085">
    <property type="entry name" value="HNHc"/>
    <property type="match status" value="1"/>
</dbReference>
<evidence type="ECO:0000256" key="1">
    <source>
        <dbReference type="SAM" id="MobiDB-lite"/>
    </source>
</evidence>
<evidence type="ECO:0000259" key="2">
    <source>
        <dbReference type="SMART" id="SM00507"/>
    </source>
</evidence>
<reference evidence="3" key="1">
    <citation type="submission" date="2020-07" db="EMBL/GenBank/DDBJ databases">
        <authorList>
            <person name="Pettersson B.M.F."/>
            <person name="Behra P.R.K."/>
            <person name="Ramesh M."/>
            <person name="Das S."/>
            <person name="Dasgupta S."/>
            <person name="Kirsebom L.A."/>
        </authorList>
    </citation>
    <scope>NUCLEOTIDE SEQUENCE</scope>
    <source>
        <strain evidence="3">DSM 44838</strain>
    </source>
</reference>
<name>A0A9X2Z3H4_9MYCO</name>
<dbReference type="InterPro" id="IPR003870">
    <property type="entry name" value="DUF222"/>
</dbReference>
<dbReference type="Pfam" id="PF02720">
    <property type="entry name" value="DUF222"/>
    <property type="match status" value="1"/>
</dbReference>
<feature type="domain" description="HNH nuclease" evidence="2">
    <location>
        <begin position="382"/>
        <end position="433"/>
    </location>
</feature>
<dbReference type="SMART" id="SM00507">
    <property type="entry name" value="HNHc"/>
    <property type="match status" value="1"/>
</dbReference>
<keyword evidence="4" id="KW-1185">Reference proteome</keyword>
<sequence length="537" mass="57906">MFEGLAAATTSTRGSDALSTWTRTESAACARKVATMAAMLEDAYAASGSADRDQWCLDNVDAVAAHIGAAQNITPGAAFHQLLIAVALHERFPHVAAVFAEGLITYALVKTVVQRGALVTDPDALRTLDALLAEAFGNWEPRSVDKTEKAVDVFVHQVDPQAVRRDETKARGRSVDVRIEEDGSGMATILATLFAHDAKAFEARLKNLAATVCPADPRTADQLRADAIGAIGTDRMACLCGNDDCVAAQNPPATGVVVYVIASDEALAEPDPDPDPAPPAPRPESPAPPPETPASTPTPTEERAAIDGEEPPLFDKPLRDLTLTEALTPAPGYFAKLRPAALMGGLFLPGAIACRATIGATITRIVHPGQAPPENRYRPSKKLADFIRCRDMTCRFPGCRVPATNCDLDHTIPWPHGPTAASNLKCVCRRHHLLKTFWGGENGWRDRQLDDGTVIWTAPDGREFVTTPGSRLLFPELSRPTATVRVRDVPASHTAGLTMPRRRTTRAQDRANRIHHERELNREAWEAEADAELPPAF</sequence>
<comment type="caution">
    <text evidence="3">The sequence shown here is derived from an EMBL/GenBank/DDBJ whole genome shotgun (WGS) entry which is preliminary data.</text>
</comment>
<feature type="compositionally biased region" description="Pro residues" evidence="1">
    <location>
        <begin position="275"/>
        <end position="292"/>
    </location>
</feature>
<protein>
    <submittedName>
        <fullName evidence="3">DUF222 domain-containing protein</fullName>
    </submittedName>
</protein>
<proteinExistence type="predicted"/>
<gene>
    <name evidence="3" type="ORF">H7K45_19705</name>
</gene>
<dbReference type="AlphaFoldDB" id="A0A9X2Z3H4"/>
<accession>A0A9X2Z3H4</accession>
<feature type="region of interest" description="Disordered" evidence="1">
    <location>
        <begin position="267"/>
        <end position="316"/>
    </location>
</feature>
<evidence type="ECO:0000313" key="3">
    <source>
        <dbReference type="EMBL" id="MCV7422778.1"/>
    </source>
</evidence>
<evidence type="ECO:0000313" key="4">
    <source>
        <dbReference type="Proteomes" id="UP001141629"/>
    </source>
</evidence>
<organism evidence="3 4">
    <name type="scientific">Mycobacterium yunnanensis</name>
    <dbReference type="NCBI Taxonomy" id="368477"/>
    <lineage>
        <taxon>Bacteria</taxon>
        <taxon>Bacillati</taxon>
        <taxon>Actinomycetota</taxon>
        <taxon>Actinomycetes</taxon>
        <taxon>Mycobacteriales</taxon>
        <taxon>Mycobacteriaceae</taxon>
        <taxon>Mycobacterium</taxon>
    </lineage>
</organism>
<dbReference type="InterPro" id="IPR003615">
    <property type="entry name" value="HNH_nuc"/>
</dbReference>
<dbReference type="Proteomes" id="UP001141629">
    <property type="component" value="Unassembled WGS sequence"/>
</dbReference>